<comment type="caution">
    <text evidence="1">The sequence shown here is derived from an EMBL/GenBank/DDBJ whole genome shotgun (WGS) entry which is preliminary data.</text>
</comment>
<keyword evidence="2" id="KW-1185">Reference proteome</keyword>
<protein>
    <submittedName>
        <fullName evidence="1">DUF2336 domain-containing protein</fullName>
    </submittedName>
</protein>
<accession>A0ABW1S5K3</accession>
<dbReference type="InterPro" id="IPR019285">
    <property type="entry name" value="DUF2336"/>
</dbReference>
<evidence type="ECO:0000313" key="2">
    <source>
        <dbReference type="Proteomes" id="UP001596303"/>
    </source>
</evidence>
<name>A0ABW1S5K3_9PROT</name>
<organism evidence="1 2">
    <name type="scientific">Ponticaulis profundi</name>
    <dbReference type="NCBI Taxonomy" id="2665222"/>
    <lineage>
        <taxon>Bacteria</taxon>
        <taxon>Pseudomonadati</taxon>
        <taxon>Pseudomonadota</taxon>
        <taxon>Alphaproteobacteria</taxon>
        <taxon>Hyphomonadales</taxon>
        <taxon>Hyphomonadaceae</taxon>
        <taxon>Ponticaulis</taxon>
    </lineage>
</organism>
<gene>
    <name evidence="1" type="ORF">ACFQDM_00435</name>
</gene>
<dbReference type="RefSeq" id="WP_377374005.1">
    <property type="nucleotide sequence ID" value="NZ_JBHSSW010000001.1"/>
</dbReference>
<sequence length="366" mass="40823">MNDQNAVSTFARLKDLATETSSEKRRELLRSVTDMFLGDPCDRSETECMLFDDVISAVVKDMESAVRAELSDKLADTGAPITNTLKRFAMDDDIEVARPILERSKALTEDDLVEVIANKTQEHMLAVTRRETVSERVSGAIVDRGTDAVVASLLENSGAIIDRESMEKVTDRAVKSATIQKSFVNRDEVPLDLLNELVTVVQKDLRSEILKRFENVSEQELEAALAKSRRVVKQSFGKTSRERKAAVEEVNRMEQRGPLKLEYLLKYLQENSPHAFAEVLSRMSGIGHENAMKIYRDRDVDSLAMTMKAMDAPLPLFATTAAYIAGVSDAVSQVKRYAGIYKDVPADAARRALRFWKVRANASEAA</sequence>
<proteinExistence type="predicted"/>
<evidence type="ECO:0000313" key="1">
    <source>
        <dbReference type="EMBL" id="MFC6196519.1"/>
    </source>
</evidence>
<reference evidence="2" key="1">
    <citation type="journal article" date="2019" name="Int. J. Syst. Evol. Microbiol.">
        <title>The Global Catalogue of Microorganisms (GCM) 10K type strain sequencing project: providing services to taxonomists for standard genome sequencing and annotation.</title>
        <authorList>
            <consortium name="The Broad Institute Genomics Platform"/>
            <consortium name="The Broad Institute Genome Sequencing Center for Infectious Disease"/>
            <person name="Wu L."/>
            <person name="Ma J."/>
        </authorList>
    </citation>
    <scope>NUCLEOTIDE SEQUENCE [LARGE SCALE GENOMIC DNA]</scope>
    <source>
        <strain evidence="2">CGMCC-1.15741</strain>
    </source>
</reference>
<dbReference type="Pfam" id="PF10098">
    <property type="entry name" value="DUF2336"/>
    <property type="match status" value="1"/>
</dbReference>
<dbReference type="EMBL" id="JBHSSW010000001">
    <property type="protein sequence ID" value="MFC6196519.1"/>
    <property type="molecule type" value="Genomic_DNA"/>
</dbReference>
<dbReference type="Proteomes" id="UP001596303">
    <property type="component" value="Unassembled WGS sequence"/>
</dbReference>